<dbReference type="Gene3D" id="3.30.70.330">
    <property type="match status" value="2"/>
</dbReference>
<dbReference type="Proteomes" id="UP001108240">
    <property type="component" value="Unplaced"/>
</dbReference>
<dbReference type="Pfam" id="PF23085">
    <property type="entry name" value="RRM_PARP14_3"/>
    <property type="match status" value="2"/>
</dbReference>
<keyword evidence="5" id="KW-1185">Reference proteome</keyword>
<proteinExistence type="predicted"/>
<protein>
    <submittedName>
        <fullName evidence="4">Poly(ADP-ribose) polymerase family member 10</fullName>
    </submittedName>
</protein>
<accession>A0A9J7ZPW2</accession>
<dbReference type="InterPro" id="IPR000504">
    <property type="entry name" value="RRM_dom"/>
</dbReference>
<name>A0A9J7ZPW2_CYPCA</name>
<feature type="domain" description="RRM" evidence="3">
    <location>
        <begin position="167"/>
        <end position="233"/>
    </location>
</feature>
<feature type="region of interest" description="Disordered" evidence="2">
    <location>
        <begin position="252"/>
        <end position="277"/>
    </location>
</feature>
<feature type="compositionally biased region" description="Polar residues" evidence="2">
    <location>
        <begin position="252"/>
        <end position="273"/>
    </location>
</feature>
<dbReference type="Ensembl" id="ENSCCRT00000144444.1">
    <property type="protein sequence ID" value="ENSCCRP00000134432.1"/>
    <property type="gene ID" value="ENSCCRG00000069353.1"/>
</dbReference>
<evidence type="ECO:0000259" key="3">
    <source>
        <dbReference type="PROSITE" id="PS50102"/>
    </source>
</evidence>
<dbReference type="InterPro" id="IPR034464">
    <property type="entry name" value="PAR10_RRM1_2"/>
</dbReference>
<dbReference type="GO" id="GO:0003723">
    <property type="term" value="F:RNA binding"/>
    <property type="evidence" value="ECO:0007669"/>
    <property type="project" value="UniProtKB-UniRule"/>
</dbReference>
<dbReference type="PANTHER" id="PTHR15225">
    <property type="entry name" value="INTERFERON-INDUCED PROTEIN 35/NMI N-MYC/STAT INTERACTING PROTEIN"/>
    <property type="match status" value="1"/>
</dbReference>
<dbReference type="PANTHER" id="PTHR15225:SF8">
    <property type="entry name" value="RNA-BINDING PROTEIN 43"/>
    <property type="match status" value="1"/>
</dbReference>
<evidence type="ECO:0000256" key="2">
    <source>
        <dbReference type="SAM" id="MobiDB-lite"/>
    </source>
</evidence>
<dbReference type="SUPFAM" id="SSF54928">
    <property type="entry name" value="RNA-binding domain, RBD"/>
    <property type="match status" value="1"/>
</dbReference>
<dbReference type="InterPro" id="IPR012677">
    <property type="entry name" value="Nucleotide-bd_a/b_plait_sf"/>
</dbReference>
<organism evidence="4 5">
    <name type="scientific">Cyprinus carpio carpio</name>
    <dbReference type="NCBI Taxonomy" id="630221"/>
    <lineage>
        <taxon>Eukaryota</taxon>
        <taxon>Metazoa</taxon>
        <taxon>Chordata</taxon>
        <taxon>Craniata</taxon>
        <taxon>Vertebrata</taxon>
        <taxon>Euteleostomi</taxon>
        <taxon>Actinopterygii</taxon>
        <taxon>Neopterygii</taxon>
        <taxon>Teleostei</taxon>
        <taxon>Ostariophysi</taxon>
        <taxon>Cypriniformes</taxon>
        <taxon>Cyprinidae</taxon>
        <taxon>Cyprininae</taxon>
        <taxon>Cyprinus</taxon>
    </lineage>
</organism>
<evidence type="ECO:0000313" key="5">
    <source>
        <dbReference type="Proteomes" id="UP001108240"/>
    </source>
</evidence>
<sequence>MAERSLDERSLEVLDIPEDLDDEFLSLYFDNKRRSGGGSVVSLERRGKHALVVFEDVETAVRVVSKTHVLQNNTLTVRRKPPKDPGKLLLKGLNPHTSLDYVELYIENVTGMDCETDFILYPSPNKDLVLVHLKNPSGKDFQMLQDEVSKKPLNEAQVTLEQVESTDSILVANLSPALTEDVLELYFGSSRAGGADVLAVHMLANGRAKVSFKDVKSVDCVLQKSHHLEGTDLVVEPYFDFLHDQSSVSAQDEQGTLTDGVQSQTVSPQSPTGSVPEASIRLGHNAATSLTNTTTASAPEPSVQKECVSFISVLDATKHHLLSLSNLLQTFKKGHSKFDVSLAKDGVHVKGPDQIEVERLKNEVLQFLTGVVEDHLTYDKLKAEFLGREDVQKRLSLSLRSVPSTYSVSGCTVTVTSPSRGAAKQAQDLLESQISEFTVPLDKECESVDSEDWSDFLVSLDFCSAKLSDAGGVITAVTLTGMEKDNQEKMVAFLSTPHQKEIVLSMEPGMLKFLQLHHQGLLADMGEVILFPLETGDGLSIQGESNVCQSAAELLSAIIGSVFTKTIVVTKPGISRFLLEEEGVNILAEMTAKFEVYIDMAKVHWEPLEDDVTYPALLSVLMFLIYSVIL</sequence>
<dbReference type="InterPro" id="IPR035979">
    <property type="entry name" value="RBD_domain_sf"/>
</dbReference>
<dbReference type="PROSITE" id="PS50102">
    <property type="entry name" value="RRM"/>
    <property type="match status" value="1"/>
</dbReference>
<keyword evidence="1" id="KW-0694">RNA-binding</keyword>
<evidence type="ECO:0000256" key="1">
    <source>
        <dbReference type="PROSITE-ProRule" id="PRU00176"/>
    </source>
</evidence>
<evidence type="ECO:0000313" key="4">
    <source>
        <dbReference type="Ensembl" id="ENSCCRP00000134432.1"/>
    </source>
</evidence>
<reference evidence="4" key="2">
    <citation type="submission" date="2025-09" db="UniProtKB">
        <authorList>
            <consortium name="Ensembl"/>
        </authorList>
    </citation>
    <scope>IDENTIFICATION</scope>
</reference>
<dbReference type="GeneTree" id="ENSGT00940000162035"/>
<dbReference type="AlphaFoldDB" id="A0A9J7ZPW2"/>
<reference evidence="4" key="1">
    <citation type="submission" date="2025-08" db="UniProtKB">
        <authorList>
            <consortium name="Ensembl"/>
        </authorList>
    </citation>
    <scope>IDENTIFICATION</scope>
</reference>
<dbReference type="CDD" id="cd12547">
    <property type="entry name" value="RRM1_2_PAR10"/>
    <property type="match status" value="1"/>
</dbReference>